<gene>
    <name evidence="2" type="ORF">Syun_006454</name>
</gene>
<dbReference type="AlphaFoldDB" id="A0AAP0KY30"/>
<protein>
    <submittedName>
        <fullName evidence="2">Uncharacterized protein</fullName>
    </submittedName>
</protein>
<proteinExistence type="predicted"/>
<evidence type="ECO:0000313" key="3">
    <source>
        <dbReference type="Proteomes" id="UP001420932"/>
    </source>
</evidence>
<feature type="region of interest" description="Disordered" evidence="1">
    <location>
        <begin position="1"/>
        <end position="91"/>
    </location>
</feature>
<dbReference type="EMBL" id="JBBNAF010000003">
    <property type="protein sequence ID" value="KAK9160113.1"/>
    <property type="molecule type" value="Genomic_DNA"/>
</dbReference>
<evidence type="ECO:0000256" key="1">
    <source>
        <dbReference type="SAM" id="MobiDB-lite"/>
    </source>
</evidence>
<reference evidence="2 3" key="1">
    <citation type="submission" date="2024-01" db="EMBL/GenBank/DDBJ databases">
        <title>Genome assemblies of Stephania.</title>
        <authorList>
            <person name="Yang L."/>
        </authorList>
    </citation>
    <scope>NUCLEOTIDE SEQUENCE [LARGE SCALE GENOMIC DNA]</scope>
    <source>
        <strain evidence="2">YNDBR</strain>
        <tissue evidence="2">Leaf</tissue>
    </source>
</reference>
<sequence>MAEYINMARSKAFLTREETGNEPLGSAHSRGGRQPETASYRKEKQKNDVKVVQAMVEATEGHELPEALEEVEGPEAAETPEPPEMKKSNKKTRLLICPSRLPAGRARRRSAIIPELAARHCIDCRDGIYSVSKIVVANSINKGNVFPLLIKDGLEMEFRNGTETEYK</sequence>
<evidence type="ECO:0000313" key="2">
    <source>
        <dbReference type="EMBL" id="KAK9160113.1"/>
    </source>
</evidence>
<name>A0AAP0KY30_9MAGN</name>
<feature type="compositionally biased region" description="Acidic residues" evidence="1">
    <location>
        <begin position="66"/>
        <end position="75"/>
    </location>
</feature>
<accession>A0AAP0KY30</accession>
<organism evidence="2 3">
    <name type="scientific">Stephania yunnanensis</name>
    <dbReference type="NCBI Taxonomy" id="152371"/>
    <lineage>
        <taxon>Eukaryota</taxon>
        <taxon>Viridiplantae</taxon>
        <taxon>Streptophyta</taxon>
        <taxon>Embryophyta</taxon>
        <taxon>Tracheophyta</taxon>
        <taxon>Spermatophyta</taxon>
        <taxon>Magnoliopsida</taxon>
        <taxon>Ranunculales</taxon>
        <taxon>Menispermaceae</taxon>
        <taxon>Menispermoideae</taxon>
        <taxon>Cissampelideae</taxon>
        <taxon>Stephania</taxon>
    </lineage>
</organism>
<keyword evidence="3" id="KW-1185">Reference proteome</keyword>
<feature type="compositionally biased region" description="Basic and acidic residues" evidence="1">
    <location>
        <begin position="39"/>
        <end position="49"/>
    </location>
</feature>
<dbReference type="Proteomes" id="UP001420932">
    <property type="component" value="Unassembled WGS sequence"/>
</dbReference>
<comment type="caution">
    <text evidence="2">The sequence shown here is derived from an EMBL/GenBank/DDBJ whole genome shotgun (WGS) entry which is preliminary data.</text>
</comment>